<dbReference type="AlphaFoldDB" id="A0AAV5FB81"/>
<evidence type="ECO:0000256" key="9">
    <source>
        <dbReference type="ARBA" id="ARBA00023004"/>
    </source>
</evidence>
<feature type="binding site" evidence="12">
    <location>
        <position position="81"/>
    </location>
    <ligand>
        <name>Ca(2+)</name>
        <dbReference type="ChEBI" id="CHEBI:29108"/>
        <label>1</label>
    </ligand>
</feature>
<evidence type="ECO:0000256" key="1">
    <source>
        <dbReference type="ARBA" id="ARBA00000189"/>
    </source>
</evidence>
<keyword evidence="5" id="KW-0349">Heme</keyword>
<feature type="binding site" evidence="12">
    <location>
        <position position="72"/>
    </location>
    <ligand>
        <name>Ca(2+)</name>
        <dbReference type="ChEBI" id="CHEBI:29108"/>
        <label>1</label>
    </ligand>
</feature>
<sequence length="224" mass="23686">MPPCVDAALFLLLIALHALLPAITNAALQDGFYSSNTNCTVDVEATVASVVQQYVYADRGVGAGLIRLHFHDCFVRGCDGSVLIDPSPANPNPEKTSPANGGLRGLDVIQEAKRQLESLCPGTVSCADILAFAARDATRILSSWTISYRIPSGRRDGLASSASDATQNLSPPDGTTKRIVGDRAMDPGRWEVKSGDAMGKIGALDVLTGDQGEVRRFCHVTNSS</sequence>
<evidence type="ECO:0000259" key="18">
    <source>
        <dbReference type="PROSITE" id="PS50873"/>
    </source>
</evidence>
<evidence type="ECO:0000313" key="20">
    <source>
        <dbReference type="Proteomes" id="UP001054889"/>
    </source>
</evidence>
<keyword evidence="8" id="KW-0560">Oxidoreductase</keyword>
<evidence type="ECO:0000256" key="2">
    <source>
        <dbReference type="ARBA" id="ARBA00001970"/>
    </source>
</evidence>
<feature type="binding site" evidence="12">
    <location>
        <position position="77"/>
    </location>
    <ligand>
        <name>Ca(2+)</name>
        <dbReference type="ChEBI" id="CHEBI:29108"/>
        <label>1</label>
    </ligand>
</feature>
<evidence type="ECO:0000256" key="17">
    <source>
        <dbReference type="SAM" id="SignalP"/>
    </source>
</evidence>
<keyword evidence="6 12" id="KW-0479">Metal-binding</keyword>
<keyword evidence="4" id="KW-0575">Peroxidase</keyword>
<evidence type="ECO:0000256" key="15">
    <source>
        <dbReference type="RuleBase" id="RU004241"/>
    </source>
</evidence>
<dbReference type="InterPro" id="IPR019794">
    <property type="entry name" value="Peroxidases_AS"/>
</dbReference>
<evidence type="ECO:0000256" key="16">
    <source>
        <dbReference type="SAM" id="MobiDB-lite"/>
    </source>
</evidence>
<feature type="site" description="Transition state stabilizer" evidence="13">
    <location>
        <position position="67"/>
    </location>
</feature>
<comment type="caution">
    <text evidence="19">The sequence shown here is derived from an EMBL/GenBank/DDBJ whole genome shotgun (WGS) entry which is preliminary data.</text>
</comment>
<dbReference type="GO" id="GO:0005576">
    <property type="term" value="C:extracellular region"/>
    <property type="evidence" value="ECO:0007669"/>
    <property type="project" value="UniProtKB-SubCell"/>
</dbReference>
<dbReference type="PRINTS" id="PR00458">
    <property type="entry name" value="PEROXIDASE"/>
</dbReference>
<keyword evidence="17" id="KW-0732">Signal</keyword>
<dbReference type="InterPro" id="IPR010255">
    <property type="entry name" value="Haem_peroxidase_sf"/>
</dbReference>
<feature type="binding site" evidence="12">
    <location>
        <position position="75"/>
    </location>
    <ligand>
        <name>Ca(2+)</name>
        <dbReference type="ChEBI" id="CHEBI:29108"/>
        <label>1</label>
    </ligand>
</feature>
<protein>
    <recommendedName>
        <fullName evidence="18">Plant heme peroxidase family profile domain-containing protein</fullName>
    </recommendedName>
</protein>
<dbReference type="PROSITE" id="PS50873">
    <property type="entry name" value="PEROXIDASE_4"/>
    <property type="match status" value="1"/>
</dbReference>
<evidence type="ECO:0000256" key="10">
    <source>
        <dbReference type="ARBA" id="ARBA00023324"/>
    </source>
</evidence>
<evidence type="ECO:0000256" key="6">
    <source>
        <dbReference type="ARBA" id="ARBA00022723"/>
    </source>
</evidence>
<dbReference type="PRINTS" id="PR00461">
    <property type="entry name" value="PLPEROXIDASE"/>
</dbReference>
<dbReference type="InterPro" id="IPR000823">
    <property type="entry name" value="Peroxidase_pln"/>
</dbReference>
<comment type="cofactor">
    <cofactor evidence="2">
        <name>heme b</name>
        <dbReference type="ChEBI" id="CHEBI:60344"/>
    </cofactor>
</comment>
<dbReference type="Pfam" id="PF00141">
    <property type="entry name" value="peroxidase"/>
    <property type="match status" value="1"/>
</dbReference>
<dbReference type="GO" id="GO:0042744">
    <property type="term" value="P:hydrogen peroxide catabolic process"/>
    <property type="evidence" value="ECO:0007669"/>
    <property type="project" value="UniProtKB-KW"/>
</dbReference>
<dbReference type="Gene3D" id="1.10.420.10">
    <property type="entry name" value="Peroxidase, domain 2"/>
    <property type="match status" value="1"/>
</dbReference>
<accession>A0AAV5FB81</accession>
<feature type="compositionally biased region" description="Polar residues" evidence="16">
    <location>
        <begin position="160"/>
        <end position="170"/>
    </location>
</feature>
<evidence type="ECO:0000256" key="12">
    <source>
        <dbReference type="PIRSR" id="PIRSR600823-3"/>
    </source>
</evidence>
<comment type="similarity">
    <text evidence="15">Belongs to the peroxidase family.</text>
</comment>
<reference evidence="19" key="2">
    <citation type="submission" date="2021-12" db="EMBL/GenBank/DDBJ databases">
        <title>Resequencing data analysis of finger millet.</title>
        <authorList>
            <person name="Hatakeyama M."/>
            <person name="Aluri S."/>
            <person name="Balachadran M.T."/>
            <person name="Sivarajan S.R."/>
            <person name="Poveda L."/>
            <person name="Shimizu-Inatsugi R."/>
            <person name="Schlapbach R."/>
            <person name="Sreeman S.M."/>
            <person name="Shimizu K.K."/>
        </authorList>
    </citation>
    <scope>NUCLEOTIDE SEQUENCE</scope>
</reference>
<evidence type="ECO:0000256" key="4">
    <source>
        <dbReference type="ARBA" id="ARBA00022559"/>
    </source>
</evidence>
<feature type="disulfide bond" evidence="14">
    <location>
        <begin position="73"/>
        <end position="78"/>
    </location>
</feature>
<dbReference type="PROSITE" id="PS00436">
    <property type="entry name" value="PEROXIDASE_2"/>
    <property type="match status" value="1"/>
</dbReference>
<reference evidence="19" key="1">
    <citation type="journal article" date="2018" name="DNA Res.">
        <title>Multiple hybrid de novo genome assembly of finger millet, an orphan allotetraploid crop.</title>
        <authorList>
            <person name="Hatakeyama M."/>
            <person name="Aluri S."/>
            <person name="Balachadran M.T."/>
            <person name="Sivarajan S.R."/>
            <person name="Patrignani A."/>
            <person name="Gruter S."/>
            <person name="Poveda L."/>
            <person name="Shimizu-Inatsugi R."/>
            <person name="Baeten J."/>
            <person name="Francoijs K.J."/>
            <person name="Nataraja K.N."/>
            <person name="Reddy Y.A.N."/>
            <person name="Phadnis S."/>
            <person name="Ravikumar R.L."/>
            <person name="Schlapbach R."/>
            <person name="Sreeman S.M."/>
            <person name="Shimizu K.K."/>
        </authorList>
    </citation>
    <scope>NUCLEOTIDE SEQUENCE</scope>
</reference>
<comment type="catalytic activity">
    <reaction evidence="1">
        <text>2 a phenolic donor + H2O2 = 2 a phenolic radical donor + 2 H2O</text>
        <dbReference type="Rhea" id="RHEA:56136"/>
        <dbReference type="ChEBI" id="CHEBI:15377"/>
        <dbReference type="ChEBI" id="CHEBI:16240"/>
        <dbReference type="ChEBI" id="CHEBI:139520"/>
        <dbReference type="ChEBI" id="CHEBI:139521"/>
        <dbReference type="EC" id="1.11.1.7"/>
    </reaction>
</comment>
<keyword evidence="10" id="KW-0376">Hydrogen peroxide</keyword>
<keyword evidence="9" id="KW-0408">Iron</keyword>
<organism evidence="19 20">
    <name type="scientific">Eleusine coracana subsp. coracana</name>
    <dbReference type="NCBI Taxonomy" id="191504"/>
    <lineage>
        <taxon>Eukaryota</taxon>
        <taxon>Viridiplantae</taxon>
        <taxon>Streptophyta</taxon>
        <taxon>Embryophyta</taxon>
        <taxon>Tracheophyta</taxon>
        <taxon>Spermatophyta</taxon>
        <taxon>Magnoliopsida</taxon>
        <taxon>Liliopsida</taxon>
        <taxon>Poales</taxon>
        <taxon>Poaceae</taxon>
        <taxon>PACMAD clade</taxon>
        <taxon>Chloridoideae</taxon>
        <taxon>Cynodonteae</taxon>
        <taxon>Eleusininae</taxon>
        <taxon>Eleusine</taxon>
    </lineage>
</organism>
<feature type="disulfide bond" evidence="14">
    <location>
        <begin position="39"/>
        <end position="120"/>
    </location>
</feature>
<feature type="domain" description="Plant heme peroxidase family profile" evidence="18">
    <location>
        <begin position="27"/>
        <end position="180"/>
    </location>
</feature>
<dbReference type="GO" id="GO:0020037">
    <property type="term" value="F:heme binding"/>
    <property type="evidence" value="ECO:0007669"/>
    <property type="project" value="InterPro"/>
</dbReference>
<feature type="active site" description="Proton acceptor" evidence="11">
    <location>
        <position position="71"/>
    </location>
</feature>
<comment type="cofactor">
    <cofactor evidence="12">
        <name>Ca(2+)</name>
        <dbReference type="ChEBI" id="CHEBI:29108"/>
    </cofactor>
    <text evidence="12">Binds 2 calcium ions per subunit.</text>
</comment>
<evidence type="ECO:0000256" key="14">
    <source>
        <dbReference type="PIRSR" id="PIRSR600823-5"/>
    </source>
</evidence>
<evidence type="ECO:0000256" key="3">
    <source>
        <dbReference type="ARBA" id="ARBA00004613"/>
    </source>
</evidence>
<keyword evidence="14" id="KW-1015">Disulfide bond</keyword>
<evidence type="ECO:0000256" key="5">
    <source>
        <dbReference type="ARBA" id="ARBA00022617"/>
    </source>
</evidence>
<dbReference type="PANTHER" id="PTHR31235">
    <property type="entry name" value="PEROXIDASE 25-RELATED"/>
    <property type="match status" value="1"/>
</dbReference>
<evidence type="ECO:0000256" key="7">
    <source>
        <dbReference type="ARBA" id="ARBA00022837"/>
    </source>
</evidence>
<dbReference type="GO" id="GO:0046872">
    <property type="term" value="F:metal ion binding"/>
    <property type="evidence" value="ECO:0007669"/>
    <property type="project" value="UniProtKB-KW"/>
</dbReference>
<dbReference type="InterPro" id="IPR002016">
    <property type="entry name" value="Haem_peroxidase"/>
</dbReference>
<evidence type="ECO:0000313" key="19">
    <source>
        <dbReference type="EMBL" id="GJN32104.1"/>
    </source>
</evidence>
<evidence type="ECO:0000256" key="8">
    <source>
        <dbReference type="ARBA" id="ARBA00023002"/>
    </source>
</evidence>
<evidence type="ECO:0000256" key="13">
    <source>
        <dbReference type="PIRSR" id="PIRSR600823-4"/>
    </source>
</evidence>
<dbReference type="GO" id="GO:0140825">
    <property type="term" value="F:lactoperoxidase activity"/>
    <property type="evidence" value="ECO:0007669"/>
    <property type="project" value="UniProtKB-EC"/>
</dbReference>
<dbReference type="GO" id="GO:0006979">
    <property type="term" value="P:response to oxidative stress"/>
    <property type="evidence" value="ECO:0007669"/>
    <property type="project" value="InterPro"/>
</dbReference>
<gene>
    <name evidence="19" type="primary">gb20578</name>
    <name evidence="19" type="ORF">PR202_gb20578</name>
</gene>
<evidence type="ECO:0000256" key="11">
    <source>
        <dbReference type="PIRSR" id="PIRSR600823-1"/>
    </source>
</evidence>
<keyword evidence="7 12" id="KW-0106">Calcium</keyword>
<dbReference type="EMBL" id="BQKI01000083">
    <property type="protein sequence ID" value="GJN32104.1"/>
    <property type="molecule type" value="Genomic_DNA"/>
</dbReference>
<dbReference type="Gene3D" id="1.10.520.10">
    <property type="match status" value="2"/>
</dbReference>
<proteinExistence type="inferred from homology"/>
<keyword evidence="20" id="KW-1185">Reference proteome</keyword>
<feature type="signal peptide" evidence="17">
    <location>
        <begin position="1"/>
        <end position="26"/>
    </location>
</feature>
<feature type="region of interest" description="Disordered" evidence="16">
    <location>
        <begin position="155"/>
        <end position="181"/>
    </location>
</feature>
<name>A0AAV5FB81_ELECO</name>
<feature type="chain" id="PRO_5043853898" description="Plant heme peroxidase family profile domain-containing protein" evidence="17">
    <location>
        <begin position="27"/>
        <end position="224"/>
    </location>
</feature>
<feature type="binding site" evidence="12">
    <location>
        <position position="79"/>
    </location>
    <ligand>
        <name>Ca(2+)</name>
        <dbReference type="ChEBI" id="CHEBI:29108"/>
        <label>1</label>
    </ligand>
</feature>
<dbReference type="Proteomes" id="UP001054889">
    <property type="component" value="Unassembled WGS sequence"/>
</dbReference>
<dbReference type="SUPFAM" id="SSF48113">
    <property type="entry name" value="Heme-dependent peroxidases"/>
    <property type="match status" value="1"/>
</dbReference>
<comment type="subcellular location">
    <subcellularLocation>
        <location evidence="3">Secreted</location>
    </subcellularLocation>
</comment>